<dbReference type="AlphaFoldDB" id="A0AAP0S6H3"/>
<organism evidence="1 2">
    <name type="scientific">Liquidambar formosana</name>
    <name type="common">Formosan gum</name>
    <dbReference type="NCBI Taxonomy" id="63359"/>
    <lineage>
        <taxon>Eukaryota</taxon>
        <taxon>Viridiplantae</taxon>
        <taxon>Streptophyta</taxon>
        <taxon>Embryophyta</taxon>
        <taxon>Tracheophyta</taxon>
        <taxon>Spermatophyta</taxon>
        <taxon>Magnoliopsida</taxon>
        <taxon>eudicotyledons</taxon>
        <taxon>Gunneridae</taxon>
        <taxon>Pentapetalae</taxon>
        <taxon>Saxifragales</taxon>
        <taxon>Altingiaceae</taxon>
        <taxon>Liquidambar</taxon>
    </lineage>
</organism>
<dbReference type="EMBL" id="JBBPBK010000003">
    <property type="protein sequence ID" value="KAK9288257.1"/>
    <property type="molecule type" value="Genomic_DNA"/>
</dbReference>
<comment type="caution">
    <text evidence="1">The sequence shown here is derived from an EMBL/GenBank/DDBJ whole genome shotgun (WGS) entry which is preliminary data.</text>
</comment>
<gene>
    <name evidence="1" type="ORF">L1049_016707</name>
</gene>
<sequence length="223" mass="25503">MRSNLQAMTRLISELNLQERHVHELQRTPFWDFFRPFVQGKVKLKCVKKFDEDVVKILKTYTPTYKGFQISDELLSLRSSDFVLIFGIHTGAEDITLGVVKKPNQQLVDWICAGEKRLNPPAIERLLLQSLQKTGKEDSEDVARLLCLYAFVTVFFPTSGTQLSWSYVPYVENLDDMKKYNWPSAIKSYLEASIQKLHNTQNNVTSCVIAVLGEIGDQRASAL</sequence>
<name>A0AAP0S6H3_LIQFO</name>
<reference evidence="1 2" key="1">
    <citation type="journal article" date="2024" name="Plant J.">
        <title>Genome sequences and population genomics reveal climatic adaptation and genomic divergence between two closely related sweetgum species.</title>
        <authorList>
            <person name="Xu W.Q."/>
            <person name="Ren C.Q."/>
            <person name="Zhang X.Y."/>
            <person name="Comes H.P."/>
            <person name="Liu X.H."/>
            <person name="Li Y.G."/>
            <person name="Kettle C.J."/>
            <person name="Jalonen R."/>
            <person name="Gaisberger H."/>
            <person name="Ma Y.Z."/>
            <person name="Qiu Y.X."/>
        </authorList>
    </citation>
    <scope>NUCLEOTIDE SEQUENCE [LARGE SCALE GENOMIC DNA]</scope>
    <source>
        <strain evidence="1">Hangzhou</strain>
    </source>
</reference>
<proteinExistence type="predicted"/>
<accession>A0AAP0S6H3</accession>
<dbReference type="Proteomes" id="UP001415857">
    <property type="component" value="Unassembled WGS sequence"/>
</dbReference>
<evidence type="ECO:0000313" key="2">
    <source>
        <dbReference type="Proteomes" id="UP001415857"/>
    </source>
</evidence>
<protein>
    <submittedName>
        <fullName evidence="1">Uncharacterized protein</fullName>
    </submittedName>
</protein>
<keyword evidence="2" id="KW-1185">Reference proteome</keyword>
<evidence type="ECO:0000313" key="1">
    <source>
        <dbReference type="EMBL" id="KAK9288257.1"/>
    </source>
</evidence>